<evidence type="ECO:0000313" key="3">
    <source>
        <dbReference type="EMBL" id="BBD80522.1"/>
    </source>
</evidence>
<sequence>MRLRHATLLALPLLASCAWMPWHHRGEDAKPTAATSAPPPAEATPAQPQTQQPRRGWLPWHWHRKPAAAPAPGAGGTAASASSASTAPVSAPVPRLVLTPPPAAAASVAVTPSVPTSSAETAAAGPYAPLSESEWRELFDAYRALALCEDRYMHSAGLDRGAVAARLVALGKADALRSEALHLLGPQAPAAWRQPPPADAQAAYVDQTLTLLMAPAPEVGLGRELARKATARYYVAEVTGAVCKPGPRYRALLRKAAQ</sequence>
<evidence type="ECO:0008006" key="5">
    <source>
        <dbReference type="Google" id="ProtNLM"/>
    </source>
</evidence>
<proteinExistence type="predicted"/>
<dbReference type="AlphaFoldDB" id="A0A2Z6E6W5"/>
<feature type="compositionally biased region" description="Low complexity" evidence="1">
    <location>
        <begin position="67"/>
        <end position="86"/>
    </location>
</feature>
<reference evidence="4" key="2">
    <citation type="submission" date="2018-06" db="EMBL/GenBank/DDBJ databases">
        <title>Genome sequence of Rhodanobacteraceae bacterium strain Dysh456.</title>
        <authorList>
            <person name="Fukui M."/>
        </authorList>
    </citation>
    <scope>NUCLEOTIDE SEQUENCE [LARGE SCALE GENOMIC DNA]</scope>
    <source>
        <strain evidence="4">Dysh456</strain>
    </source>
</reference>
<protein>
    <recommendedName>
        <fullName evidence="5">Lipoprotein</fullName>
    </recommendedName>
</protein>
<evidence type="ECO:0000256" key="1">
    <source>
        <dbReference type="SAM" id="MobiDB-lite"/>
    </source>
</evidence>
<accession>A0A2Z6E6W5</accession>
<evidence type="ECO:0000256" key="2">
    <source>
        <dbReference type="SAM" id="SignalP"/>
    </source>
</evidence>
<feature type="signal peptide" evidence="2">
    <location>
        <begin position="1"/>
        <end position="20"/>
    </location>
</feature>
<dbReference type="EMBL" id="AP018560">
    <property type="protein sequence ID" value="BBD80522.1"/>
    <property type="molecule type" value="Genomic_DNA"/>
</dbReference>
<reference evidence="4" key="1">
    <citation type="submission" date="2018-04" db="EMBL/GenBank/DDBJ databases">
        <authorList>
            <person name="Watanabe M."/>
            <person name="Kojima H."/>
        </authorList>
    </citation>
    <scope>NUCLEOTIDE SEQUENCE [LARGE SCALE GENOMIC DNA]</scope>
    <source>
        <strain evidence="4">Dysh456</strain>
    </source>
</reference>
<dbReference type="PROSITE" id="PS51257">
    <property type="entry name" value="PROKAR_LIPOPROTEIN"/>
    <property type="match status" value="1"/>
</dbReference>
<keyword evidence="4" id="KW-1185">Reference proteome</keyword>
<dbReference type="Proteomes" id="UP000270530">
    <property type="component" value="Chromosome"/>
</dbReference>
<gene>
    <name evidence="3" type="ORF">ALSL_1875</name>
</gene>
<name>A0A2Z6E6W5_9GAMM</name>
<dbReference type="RefSeq" id="WP_126538575.1">
    <property type="nucleotide sequence ID" value="NZ_AP018560.1"/>
</dbReference>
<dbReference type="OrthoDB" id="9982826at2"/>
<feature type="chain" id="PRO_5016332339" description="Lipoprotein" evidence="2">
    <location>
        <begin position="21"/>
        <end position="258"/>
    </location>
</feature>
<feature type="compositionally biased region" description="Low complexity" evidence="1">
    <location>
        <begin position="43"/>
        <end position="53"/>
    </location>
</feature>
<keyword evidence="2" id="KW-0732">Signal</keyword>
<organism evidence="3 4">
    <name type="scientific">Aerosticca soli</name>
    <dbReference type="NCBI Taxonomy" id="2010829"/>
    <lineage>
        <taxon>Bacteria</taxon>
        <taxon>Pseudomonadati</taxon>
        <taxon>Pseudomonadota</taxon>
        <taxon>Gammaproteobacteria</taxon>
        <taxon>Lysobacterales</taxon>
        <taxon>Rhodanobacteraceae</taxon>
        <taxon>Aerosticca</taxon>
    </lineage>
</organism>
<dbReference type="KEGG" id="rbd:ALSL_1875"/>
<feature type="region of interest" description="Disordered" evidence="1">
    <location>
        <begin position="28"/>
        <end position="86"/>
    </location>
</feature>
<evidence type="ECO:0000313" key="4">
    <source>
        <dbReference type="Proteomes" id="UP000270530"/>
    </source>
</evidence>